<accession>A0A0M3IZ92</accession>
<dbReference type="InterPro" id="IPR035963">
    <property type="entry name" value="FERM_2"/>
</dbReference>
<dbReference type="PROSITE" id="PS00107">
    <property type="entry name" value="PROTEIN_KINASE_ATP"/>
    <property type="match status" value="1"/>
</dbReference>
<dbReference type="InterPro" id="IPR029071">
    <property type="entry name" value="Ubiquitin-like_domsf"/>
</dbReference>
<feature type="domain" description="FERM" evidence="2">
    <location>
        <begin position="1"/>
        <end position="286"/>
    </location>
</feature>
<dbReference type="SUPFAM" id="SSF47031">
    <property type="entry name" value="Second domain of FERM"/>
    <property type="match status" value="1"/>
</dbReference>
<evidence type="ECO:0000256" key="1">
    <source>
        <dbReference type="PROSITE-ProRule" id="PRU10141"/>
    </source>
</evidence>
<dbReference type="InterPro" id="IPR001245">
    <property type="entry name" value="Ser-Thr/Tyr_kinase_cat_dom"/>
</dbReference>
<dbReference type="InterPro" id="IPR019748">
    <property type="entry name" value="FERM_central"/>
</dbReference>
<dbReference type="SUPFAM" id="SSF56112">
    <property type="entry name" value="Protein kinase-like (PK-like)"/>
    <property type="match status" value="1"/>
</dbReference>
<dbReference type="PANTHER" id="PTHR46221:SF9">
    <property type="entry name" value="NON-SPECIFIC PROTEIN-TYROSINE KINASE"/>
    <property type="match status" value="1"/>
</dbReference>
<dbReference type="Proteomes" id="UP000267096">
    <property type="component" value="Unassembled WGS sequence"/>
</dbReference>
<dbReference type="SUPFAM" id="SSF50729">
    <property type="entry name" value="PH domain-like"/>
    <property type="match status" value="1"/>
</dbReference>
<reference evidence="3 4" key="2">
    <citation type="submission" date="2018-11" db="EMBL/GenBank/DDBJ databases">
        <authorList>
            <consortium name="Pathogen Informatics"/>
        </authorList>
    </citation>
    <scope>NUCLEOTIDE SEQUENCE [LARGE SCALE GENOMIC DNA]</scope>
</reference>
<gene>
    <name evidence="3" type="ORF">ASIM_LOCUS475</name>
</gene>
<dbReference type="Pfam" id="PF07714">
    <property type="entry name" value="PK_Tyr_Ser-Thr"/>
    <property type="match status" value="1"/>
</dbReference>
<keyword evidence="1" id="KW-0547">Nucleotide-binding</keyword>
<proteinExistence type="predicted"/>
<reference evidence="5" key="1">
    <citation type="submission" date="2017-02" db="UniProtKB">
        <authorList>
            <consortium name="WormBaseParasite"/>
        </authorList>
    </citation>
    <scope>IDENTIFICATION</scope>
</reference>
<keyword evidence="4" id="KW-1185">Reference proteome</keyword>
<organism evidence="5">
    <name type="scientific">Anisakis simplex</name>
    <name type="common">Herring worm</name>
    <dbReference type="NCBI Taxonomy" id="6269"/>
    <lineage>
        <taxon>Eukaryota</taxon>
        <taxon>Metazoa</taxon>
        <taxon>Ecdysozoa</taxon>
        <taxon>Nematoda</taxon>
        <taxon>Chromadorea</taxon>
        <taxon>Rhabditida</taxon>
        <taxon>Spirurina</taxon>
        <taxon>Ascaridomorpha</taxon>
        <taxon>Ascaridoidea</taxon>
        <taxon>Anisakidae</taxon>
        <taxon>Anisakis</taxon>
        <taxon>Anisakis simplex complex</taxon>
    </lineage>
</organism>
<dbReference type="InterPro" id="IPR011993">
    <property type="entry name" value="PH-like_dom_sf"/>
</dbReference>
<dbReference type="Pfam" id="PF21477">
    <property type="entry name" value="FERM_C_FAK1"/>
    <property type="match status" value="2"/>
</dbReference>
<dbReference type="Gene3D" id="3.30.200.20">
    <property type="entry name" value="Phosphorylase Kinase, domain 1"/>
    <property type="match status" value="1"/>
</dbReference>
<protein>
    <submittedName>
        <fullName evidence="5">FERM domain-containing protein</fullName>
    </submittedName>
</protein>
<dbReference type="PANTHER" id="PTHR46221">
    <property type="entry name" value="FERM AND PDZ DOMAIN-CONTAINING PROTEIN FAMILY MEMBER"/>
    <property type="match status" value="1"/>
</dbReference>
<dbReference type="WBParaSite" id="ASIM_0000057301-mRNA-1">
    <property type="protein sequence ID" value="ASIM_0000057301-mRNA-1"/>
    <property type="gene ID" value="ASIM_0000057301"/>
</dbReference>
<sequence length="440" mass="50241">MAHTTTNSDCYWLHGSYTMRNIYEKYFSNAASCSQLRFELRLRFVPSDLQEMYQTQAEAFMFLHEQVLADYLAQVSWRLPNETAMELASLQVRKRLGNLNVLAIEKNVSFEELEAEGILTRYLPETIVVNTKPKALRKSLLSAVKRNAALSPTECVLRFLKIVLKVSQFDVEIFRASLGAGWTSPVDILVGMRIGISFNTEIQCAPTLITQLHNITEISVRKLDEISEKAIVQLRVTGSSQPLVHEDFSYFAYCIEFQSITLPNWLIAESLAHLIDGYQMLLSQQNSVWTPRELKCHAVASEFFAQCESLSLPRRQNGDQRADESNNAMEIHRTLSLNIDLHIDRSRVSLEELLGDGQFGNVYRGTYTQESNTSQAVAVKVCKVDSEPLEMQNFLEEACKCQSSYIYAQILCDHNIYFLVPFEFSAQEHNSGEKRMHTMR</sequence>
<dbReference type="InterPro" id="IPR049385">
    <property type="entry name" value="FAK1-like_FERM_C"/>
</dbReference>
<dbReference type="Gene3D" id="2.30.29.30">
    <property type="entry name" value="Pleckstrin-homology domain (PH domain)/Phosphotyrosine-binding domain (PTB)"/>
    <property type="match status" value="1"/>
</dbReference>
<dbReference type="GO" id="GO:0004672">
    <property type="term" value="F:protein kinase activity"/>
    <property type="evidence" value="ECO:0007669"/>
    <property type="project" value="InterPro"/>
</dbReference>
<dbReference type="EMBL" id="UYRR01000305">
    <property type="protein sequence ID" value="VDK17749.1"/>
    <property type="molecule type" value="Genomic_DNA"/>
</dbReference>
<dbReference type="InterPro" id="IPR000299">
    <property type="entry name" value="FERM_domain"/>
</dbReference>
<evidence type="ECO:0000259" key="2">
    <source>
        <dbReference type="PROSITE" id="PS50057"/>
    </source>
</evidence>
<dbReference type="Gene3D" id="1.20.80.10">
    <property type="match status" value="1"/>
</dbReference>
<evidence type="ECO:0000313" key="3">
    <source>
        <dbReference type="EMBL" id="VDK17749.1"/>
    </source>
</evidence>
<feature type="binding site" evidence="1">
    <location>
        <position position="380"/>
    </location>
    <ligand>
        <name>ATP</name>
        <dbReference type="ChEBI" id="CHEBI:30616"/>
    </ligand>
</feature>
<dbReference type="Gene3D" id="3.10.20.90">
    <property type="entry name" value="Phosphatidylinositol 3-kinase Catalytic Subunit, Chain A, domain 1"/>
    <property type="match status" value="1"/>
</dbReference>
<dbReference type="SUPFAM" id="SSF54236">
    <property type="entry name" value="Ubiquitin-like"/>
    <property type="match status" value="1"/>
</dbReference>
<keyword evidence="1" id="KW-0067">ATP-binding</keyword>
<dbReference type="CDD" id="cd13190">
    <property type="entry name" value="FERM_C_FAK1"/>
    <property type="match status" value="1"/>
</dbReference>
<dbReference type="GO" id="GO:0005524">
    <property type="term" value="F:ATP binding"/>
    <property type="evidence" value="ECO:0007669"/>
    <property type="project" value="UniProtKB-UniRule"/>
</dbReference>
<name>A0A0M3IZ92_ANISI</name>
<dbReference type="AlphaFoldDB" id="A0A0M3IZ92"/>
<dbReference type="Pfam" id="PF00373">
    <property type="entry name" value="FERM_M"/>
    <property type="match status" value="1"/>
</dbReference>
<evidence type="ECO:0000313" key="5">
    <source>
        <dbReference type="WBParaSite" id="ASIM_0000057301-mRNA-1"/>
    </source>
</evidence>
<dbReference type="CDD" id="cd14473">
    <property type="entry name" value="FERM_B-lobe"/>
    <property type="match status" value="1"/>
</dbReference>
<dbReference type="InterPro" id="IPR017441">
    <property type="entry name" value="Protein_kinase_ATP_BS"/>
</dbReference>
<dbReference type="InterPro" id="IPR041784">
    <property type="entry name" value="FAK1/PYK2_FERM_C"/>
</dbReference>
<dbReference type="PROSITE" id="PS50057">
    <property type="entry name" value="FERM_3"/>
    <property type="match status" value="1"/>
</dbReference>
<evidence type="ECO:0000313" key="4">
    <source>
        <dbReference type="Proteomes" id="UP000267096"/>
    </source>
</evidence>
<dbReference type="OrthoDB" id="9976756at2759"/>
<dbReference type="InterPro" id="IPR011009">
    <property type="entry name" value="Kinase-like_dom_sf"/>
</dbReference>
<dbReference type="InterPro" id="IPR014352">
    <property type="entry name" value="FERM/acyl-CoA-bd_prot_sf"/>
</dbReference>